<feature type="region of interest" description="Disordered" evidence="1">
    <location>
        <begin position="1"/>
        <end position="29"/>
    </location>
</feature>
<dbReference type="InterPro" id="IPR011421">
    <property type="entry name" value="BCNT-C"/>
</dbReference>
<dbReference type="EMBL" id="CATOUU010001120">
    <property type="protein sequence ID" value="CAI9973337.1"/>
    <property type="molecule type" value="Genomic_DNA"/>
</dbReference>
<evidence type="ECO:0000313" key="3">
    <source>
        <dbReference type="EMBL" id="CAI9943646.1"/>
    </source>
</evidence>
<proteinExistence type="predicted"/>
<comment type="caution">
    <text evidence="3">The sequence shown here is derived from an EMBL/GenBank/DDBJ whole genome shotgun (WGS) entry which is preliminary data.</text>
</comment>
<evidence type="ECO:0000256" key="1">
    <source>
        <dbReference type="SAM" id="MobiDB-lite"/>
    </source>
</evidence>
<dbReference type="Pfam" id="PF07572">
    <property type="entry name" value="BCNT"/>
    <property type="match status" value="1"/>
</dbReference>
<name>A0AA86U961_9EUKA</name>
<gene>
    <name evidence="3" type="ORF">HINF_LOCUS31291</name>
    <name evidence="4" type="ORF">HINF_LOCUS60982</name>
    <name evidence="5" type="ORF">HINF_LOCUS65190</name>
    <name evidence="6" type="ORF">HINF_LOCUS65952</name>
</gene>
<reference evidence="5 7" key="2">
    <citation type="submission" date="2024-07" db="EMBL/GenBank/DDBJ databases">
        <authorList>
            <person name="Akdeniz Z."/>
        </authorList>
    </citation>
    <scope>NUCLEOTIDE SEQUENCE [LARGE SCALE GENOMIC DNA]</scope>
</reference>
<feature type="domain" description="BCNT-C" evidence="2">
    <location>
        <begin position="91"/>
        <end position="158"/>
    </location>
</feature>
<protein>
    <recommendedName>
        <fullName evidence="2">BCNT-C domain-containing protein</fullName>
    </recommendedName>
</protein>
<organism evidence="3">
    <name type="scientific">Hexamita inflata</name>
    <dbReference type="NCBI Taxonomy" id="28002"/>
    <lineage>
        <taxon>Eukaryota</taxon>
        <taxon>Metamonada</taxon>
        <taxon>Diplomonadida</taxon>
        <taxon>Hexamitidae</taxon>
        <taxon>Hexamitinae</taxon>
        <taxon>Hexamita</taxon>
    </lineage>
</organism>
<dbReference type="PROSITE" id="PS51279">
    <property type="entry name" value="BCNT_C"/>
    <property type="match status" value="1"/>
</dbReference>
<dbReference type="Proteomes" id="UP001642409">
    <property type="component" value="Unassembled WGS sequence"/>
</dbReference>
<accession>A0AA86U961</accession>
<evidence type="ECO:0000313" key="7">
    <source>
        <dbReference type="Proteomes" id="UP001642409"/>
    </source>
</evidence>
<dbReference type="AlphaFoldDB" id="A0AA86U961"/>
<evidence type="ECO:0000259" key="2">
    <source>
        <dbReference type="PROSITE" id="PS51279"/>
    </source>
</evidence>
<sequence length="158" mass="18989">MSEEELSDSTYVAEESVESEISVQEQQYRTEKKLTTEQLDDLWQELRKIDDQKKQKDDYFQKKNDEEQELIDYSTLITLPDNVFADYALDKNNPNSDKEYLEKLKKYAPKIVTIQETRKFWQMYKSSLSQDQVQILQSYVQSQQSYIERQKFLKKAKE</sequence>
<evidence type="ECO:0000313" key="4">
    <source>
        <dbReference type="EMBL" id="CAI9973337.1"/>
    </source>
</evidence>
<dbReference type="EMBL" id="CAXDID020000425">
    <property type="protein sequence ID" value="CAL6090185.1"/>
    <property type="molecule type" value="Genomic_DNA"/>
</dbReference>
<evidence type="ECO:0000313" key="5">
    <source>
        <dbReference type="EMBL" id="CAL6090185.1"/>
    </source>
</evidence>
<keyword evidence="7" id="KW-1185">Reference proteome</keyword>
<evidence type="ECO:0000313" key="6">
    <source>
        <dbReference type="EMBL" id="CAL6091781.1"/>
    </source>
</evidence>
<reference evidence="3" key="1">
    <citation type="submission" date="2023-06" db="EMBL/GenBank/DDBJ databases">
        <authorList>
            <person name="Kurt Z."/>
        </authorList>
    </citation>
    <scope>NUCLEOTIDE SEQUENCE</scope>
</reference>
<dbReference type="EMBL" id="CATOUU010000717">
    <property type="protein sequence ID" value="CAI9943646.1"/>
    <property type="molecule type" value="Genomic_DNA"/>
</dbReference>
<dbReference type="EMBL" id="CAXDID020000438">
    <property type="protein sequence ID" value="CAL6091781.1"/>
    <property type="molecule type" value="Genomic_DNA"/>
</dbReference>